<dbReference type="OrthoDB" id="167398at2759"/>
<keyword evidence="1" id="KW-1133">Transmembrane helix</keyword>
<keyword evidence="3" id="KW-1185">Reference proteome</keyword>
<feature type="transmembrane region" description="Helical" evidence="1">
    <location>
        <begin position="12"/>
        <end position="30"/>
    </location>
</feature>
<dbReference type="InterPro" id="IPR039261">
    <property type="entry name" value="FNR_nucleotide-bd"/>
</dbReference>
<evidence type="ECO:0000313" key="2">
    <source>
        <dbReference type="EMBL" id="KAJ6766735.1"/>
    </source>
</evidence>
<keyword evidence="1" id="KW-0472">Membrane</keyword>
<dbReference type="EMBL" id="JAPFFK010000004">
    <property type="protein sequence ID" value="KAJ6766735.1"/>
    <property type="molecule type" value="Genomic_DNA"/>
</dbReference>
<name>A0A9Q0WJE6_SALPP</name>
<dbReference type="Gene3D" id="3.40.50.80">
    <property type="entry name" value="Nucleotide-binding domain of ferredoxin-NADP reductase (FNR) module"/>
    <property type="match status" value="1"/>
</dbReference>
<gene>
    <name evidence="2" type="ORF">OIU79_022655</name>
</gene>
<evidence type="ECO:0000313" key="3">
    <source>
        <dbReference type="Proteomes" id="UP001151532"/>
    </source>
</evidence>
<organism evidence="2 3">
    <name type="scientific">Salix purpurea</name>
    <name type="common">Purple osier willow</name>
    <dbReference type="NCBI Taxonomy" id="77065"/>
    <lineage>
        <taxon>Eukaryota</taxon>
        <taxon>Viridiplantae</taxon>
        <taxon>Streptophyta</taxon>
        <taxon>Embryophyta</taxon>
        <taxon>Tracheophyta</taxon>
        <taxon>Spermatophyta</taxon>
        <taxon>Magnoliopsida</taxon>
        <taxon>eudicotyledons</taxon>
        <taxon>Gunneridae</taxon>
        <taxon>Pentapetalae</taxon>
        <taxon>rosids</taxon>
        <taxon>fabids</taxon>
        <taxon>Malpighiales</taxon>
        <taxon>Salicaceae</taxon>
        <taxon>Saliceae</taxon>
        <taxon>Salix</taxon>
    </lineage>
</organism>
<evidence type="ECO:0000256" key="1">
    <source>
        <dbReference type="SAM" id="Phobius"/>
    </source>
</evidence>
<reference evidence="2" key="2">
    <citation type="journal article" date="2023" name="Int. J. Mol. Sci.">
        <title>De Novo Assembly and Annotation of 11 Diverse Shrub Willow (Salix) Genomes Reveals Novel Gene Organization in Sex-Linked Regions.</title>
        <authorList>
            <person name="Hyden B."/>
            <person name="Feng K."/>
            <person name="Yates T.B."/>
            <person name="Jawdy S."/>
            <person name="Cereghino C."/>
            <person name="Smart L.B."/>
            <person name="Muchero W."/>
        </authorList>
    </citation>
    <scope>NUCLEOTIDE SEQUENCE</scope>
    <source>
        <tissue evidence="2">Shoot tip</tissue>
    </source>
</reference>
<dbReference type="Proteomes" id="UP001151532">
    <property type="component" value="Chromosome 4"/>
</dbReference>
<dbReference type="SUPFAM" id="SSF52343">
    <property type="entry name" value="Ferredoxin reductase-like, C-terminal NADP-linked domain"/>
    <property type="match status" value="1"/>
</dbReference>
<proteinExistence type="predicted"/>
<reference evidence="2" key="1">
    <citation type="submission" date="2022-11" db="EMBL/GenBank/DDBJ databases">
        <authorList>
            <person name="Hyden B.L."/>
            <person name="Feng K."/>
            <person name="Yates T."/>
            <person name="Jawdy S."/>
            <person name="Smart L.B."/>
            <person name="Muchero W."/>
        </authorList>
    </citation>
    <scope>NUCLEOTIDE SEQUENCE</scope>
    <source>
        <tissue evidence="2">Shoot tip</tissue>
    </source>
</reference>
<sequence>MKYLVPASSAFNMLFVCVAIAIASSAAFLWNKRENAMETTQIRNTEISTPSLASLVYKTELESHPRQSFLQATAVHLGQRPNLEKILSERKEEKVGVYASGPRMMRQEVAAICSSFSADNLHFESISFS</sequence>
<evidence type="ECO:0008006" key="4">
    <source>
        <dbReference type="Google" id="ProtNLM"/>
    </source>
</evidence>
<dbReference type="AlphaFoldDB" id="A0A9Q0WJE6"/>
<comment type="caution">
    <text evidence="2">The sequence shown here is derived from an EMBL/GenBank/DDBJ whole genome shotgun (WGS) entry which is preliminary data.</text>
</comment>
<protein>
    <recommendedName>
        <fullName evidence="4">Ferric reductase NAD binding domain-containing protein</fullName>
    </recommendedName>
</protein>
<keyword evidence="1" id="KW-0812">Transmembrane</keyword>
<accession>A0A9Q0WJE6</accession>